<accession>M1BE09</accession>
<dbReference type="PaxDb" id="4113-PGSC0003DMT400043068"/>
<evidence type="ECO:0000313" key="1">
    <source>
        <dbReference type="EnsemblPlants" id="PGSC0003DMT400043068"/>
    </source>
</evidence>
<dbReference type="OMA" id="STYMECP"/>
<protein>
    <submittedName>
        <fullName evidence="1">Uncharacterized protein</fullName>
    </submittedName>
</protein>
<dbReference type="Gramene" id="PGSC0003DMT400043068">
    <property type="protein sequence ID" value="PGSC0003DMT400043068"/>
    <property type="gene ID" value="PGSC0003DMG400016703"/>
</dbReference>
<reference evidence="2" key="1">
    <citation type="journal article" date="2011" name="Nature">
        <title>Genome sequence and analysis of the tuber crop potato.</title>
        <authorList>
            <consortium name="The Potato Genome Sequencing Consortium"/>
        </authorList>
    </citation>
    <scope>NUCLEOTIDE SEQUENCE [LARGE SCALE GENOMIC DNA]</scope>
    <source>
        <strain evidence="2">cv. DM1-3 516 R44</strain>
    </source>
</reference>
<dbReference type="HOGENOM" id="CLU_2854092_0_0_1"/>
<dbReference type="InParanoid" id="M1BE09"/>
<reference evidence="1" key="2">
    <citation type="submission" date="2015-06" db="UniProtKB">
        <authorList>
            <consortium name="EnsemblPlants"/>
        </authorList>
    </citation>
    <scope>IDENTIFICATION</scope>
    <source>
        <strain evidence="1">DM1-3 516 R44</strain>
    </source>
</reference>
<keyword evidence="2" id="KW-1185">Reference proteome</keyword>
<dbReference type="Proteomes" id="UP000011115">
    <property type="component" value="Unassembled WGS sequence"/>
</dbReference>
<dbReference type="EnsemblPlants" id="PGSC0003DMT400043068">
    <property type="protein sequence ID" value="PGSC0003DMT400043068"/>
    <property type="gene ID" value="PGSC0003DMG400016703"/>
</dbReference>
<sequence>MESPKEMQLLAAKRFFRYLQGTTNYGLFYAKREKLDFVNFARDSDDRKSIFGYVFMMGREQFHGL</sequence>
<name>M1BE09_SOLTU</name>
<dbReference type="eggNOG" id="KOG0017">
    <property type="taxonomic scope" value="Eukaryota"/>
</dbReference>
<evidence type="ECO:0000313" key="2">
    <source>
        <dbReference type="Proteomes" id="UP000011115"/>
    </source>
</evidence>
<organism evidence="1 2">
    <name type="scientific">Solanum tuberosum</name>
    <name type="common">Potato</name>
    <dbReference type="NCBI Taxonomy" id="4113"/>
    <lineage>
        <taxon>Eukaryota</taxon>
        <taxon>Viridiplantae</taxon>
        <taxon>Streptophyta</taxon>
        <taxon>Embryophyta</taxon>
        <taxon>Tracheophyta</taxon>
        <taxon>Spermatophyta</taxon>
        <taxon>Magnoliopsida</taxon>
        <taxon>eudicotyledons</taxon>
        <taxon>Gunneridae</taxon>
        <taxon>Pentapetalae</taxon>
        <taxon>asterids</taxon>
        <taxon>lamiids</taxon>
        <taxon>Solanales</taxon>
        <taxon>Solanaceae</taxon>
        <taxon>Solanoideae</taxon>
        <taxon>Solaneae</taxon>
        <taxon>Solanum</taxon>
    </lineage>
</organism>
<dbReference type="AlphaFoldDB" id="M1BE09"/>
<dbReference type="PANTHER" id="PTHR11439">
    <property type="entry name" value="GAG-POL-RELATED RETROTRANSPOSON"/>
    <property type="match status" value="1"/>
</dbReference>
<dbReference type="PANTHER" id="PTHR11439:SF517">
    <property type="entry name" value="CYSTEINE-RICH RLK (RECEPTOR-LIKE PROTEIN KINASE) 8"/>
    <property type="match status" value="1"/>
</dbReference>
<proteinExistence type="predicted"/>